<name>A0A835XW41_9CHLO</name>
<feature type="region of interest" description="Disordered" evidence="3">
    <location>
        <begin position="702"/>
        <end position="736"/>
    </location>
</feature>
<feature type="domain" description="Protein kinase" evidence="4">
    <location>
        <begin position="1"/>
        <end position="223"/>
    </location>
</feature>
<dbReference type="InterPro" id="IPR008271">
    <property type="entry name" value="Ser/Thr_kinase_AS"/>
</dbReference>
<dbReference type="Proteomes" id="UP000612055">
    <property type="component" value="Unassembled WGS sequence"/>
</dbReference>
<accession>A0A835XW41</accession>
<dbReference type="PANTHER" id="PTHR24055">
    <property type="entry name" value="MITOGEN-ACTIVATED PROTEIN KINASE"/>
    <property type="match status" value="1"/>
</dbReference>
<feature type="compositionally biased region" description="Low complexity" evidence="3">
    <location>
        <begin position="309"/>
        <end position="323"/>
    </location>
</feature>
<dbReference type="InterPro" id="IPR011009">
    <property type="entry name" value="Kinase-like_dom_sf"/>
</dbReference>
<dbReference type="PROSITE" id="PS00108">
    <property type="entry name" value="PROTEIN_KINASE_ST"/>
    <property type="match status" value="1"/>
</dbReference>
<dbReference type="InterPro" id="IPR050117">
    <property type="entry name" value="MAPK"/>
</dbReference>
<keyword evidence="1" id="KW-0547">Nucleotide-binding</keyword>
<evidence type="ECO:0000256" key="2">
    <source>
        <dbReference type="ARBA" id="ARBA00022840"/>
    </source>
</evidence>
<feature type="region of interest" description="Disordered" evidence="3">
    <location>
        <begin position="294"/>
        <end position="323"/>
    </location>
</feature>
<evidence type="ECO:0000256" key="1">
    <source>
        <dbReference type="ARBA" id="ARBA00022741"/>
    </source>
</evidence>
<evidence type="ECO:0000256" key="3">
    <source>
        <dbReference type="SAM" id="MobiDB-lite"/>
    </source>
</evidence>
<sequence length="787" mass="79287">MEYVEHSLSRELLLNPRGLPLNRTKHIIYQLAEALELMHSKQVTHCDIKPANVLLTAQYGVKLCDFGSATSVLLQRDDDGLCLSQSTGAPPARSFAASRWYCAPESLLGGEGTPAGDIWALGCILAELATGKTLLPGSDEELDQLCLVVAALGRLSPAQEQVVQLLTPEQRAKVEAARTRGPLLDNIPKLAACPQLLEAVKACLHPDPAFRATAAQLQGMAFFSDLRKALKGREASAPAPAPGPLALQLTPIELPPPSAVARPAASCAAMDVDCLVAAVGAAISPESSVSLADAASAPQPPVRRSGVQAAAAPRMASRPRVSALTQNIRGRAFDGDGEYRDLMPVILRLVARWEMAKRDQGFGPIALAARRSGSSGLAMGSACSGELLVAPALSPPASASGWAGSGSFARASLSGVPLGSAPADYAAAKVAGPVLPVGPSQASPVQKPCSTPIAAAAGGCGSTAAKAPGLSPMDCSPAPPATVLASGAAPPTAAIPIAMTTDSPPAEETGPHIPISASVGAVPFLAQATRLTQVSAAAVAAAAAAAAKGDGAGASPAPLRTRAIVNRARRAGTPAGGSMPSAGTLLDNSCGRSGLGTSATLLQQELAAAAGPGPAQQRGSGNGMAPSRPGHASRRSFADLSDLQTATLASVAEYTALECETPPDVKRRRGLAADASLSSSLVVGEGSLTEPESLLATGCNTPRVGRVRRNSSGGMGSPVRSKEWSAPGGGAGAGPGACAVSMPQPIAGRQRNVGLPLHRAVGLAVSMASDVMPGSGSSDILLRETVV</sequence>
<proteinExistence type="predicted"/>
<dbReference type="GO" id="GO:0004672">
    <property type="term" value="F:protein kinase activity"/>
    <property type="evidence" value="ECO:0007669"/>
    <property type="project" value="InterPro"/>
</dbReference>
<dbReference type="SMART" id="SM00220">
    <property type="entry name" value="S_TKc"/>
    <property type="match status" value="1"/>
</dbReference>
<dbReference type="SUPFAM" id="SSF56112">
    <property type="entry name" value="Protein kinase-like (PK-like)"/>
    <property type="match status" value="1"/>
</dbReference>
<dbReference type="InterPro" id="IPR000719">
    <property type="entry name" value="Prot_kinase_dom"/>
</dbReference>
<dbReference type="EMBL" id="JAEHOE010000058">
    <property type="protein sequence ID" value="KAG2490889.1"/>
    <property type="molecule type" value="Genomic_DNA"/>
</dbReference>
<comment type="caution">
    <text evidence="5">The sequence shown here is derived from an EMBL/GenBank/DDBJ whole genome shotgun (WGS) entry which is preliminary data.</text>
</comment>
<organism evidence="5 6">
    <name type="scientific">Edaphochlamys debaryana</name>
    <dbReference type="NCBI Taxonomy" id="47281"/>
    <lineage>
        <taxon>Eukaryota</taxon>
        <taxon>Viridiplantae</taxon>
        <taxon>Chlorophyta</taxon>
        <taxon>core chlorophytes</taxon>
        <taxon>Chlorophyceae</taxon>
        <taxon>CS clade</taxon>
        <taxon>Chlamydomonadales</taxon>
        <taxon>Chlamydomonadales incertae sedis</taxon>
        <taxon>Edaphochlamys</taxon>
    </lineage>
</organism>
<keyword evidence="6" id="KW-1185">Reference proteome</keyword>
<evidence type="ECO:0000259" key="4">
    <source>
        <dbReference type="PROSITE" id="PS50011"/>
    </source>
</evidence>
<protein>
    <recommendedName>
        <fullName evidence="4">Protein kinase domain-containing protein</fullName>
    </recommendedName>
</protein>
<dbReference type="GO" id="GO:0005524">
    <property type="term" value="F:ATP binding"/>
    <property type="evidence" value="ECO:0007669"/>
    <property type="project" value="UniProtKB-KW"/>
</dbReference>
<dbReference type="Gene3D" id="1.10.510.10">
    <property type="entry name" value="Transferase(Phosphotransferase) domain 1"/>
    <property type="match status" value="1"/>
</dbReference>
<dbReference type="AlphaFoldDB" id="A0A835XW41"/>
<keyword evidence="2" id="KW-0067">ATP-binding</keyword>
<reference evidence="5" key="1">
    <citation type="journal article" date="2020" name="bioRxiv">
        <title>Comparative genomics of Chlamydomonas.</title>
        <authorList>
            <person name="Craig R.J."/>
            <person name="Hasan A.R."/>
            <person name="Ness R.W."/>
            <person name="Keightley P.D."/>
        </authorList>
    </citation>
    <scope>NUCLEOTIDE SEQUENCE</scope>
    <source>
        <strain evidence="5">CCAP 11/70</strain>
    </source>
</reference>
<feature type="region of interest" description="Disordered" evidence="3">
    <location>
        <begin position="608"/>
        <end position="634"/>
    </location>
</feature>
<evidence type="ECO:0000313" key="5">
    <source>
        <dbReference type="EMBL" id="KAG2490889.1"/>
    </source>
</evidence>
<gene>
    <name evidence="5" type="ORF">HYH03_010806</name>
</gene>
<dbReference type="Pfam" id="PF00069">
    <property type="entry name" value="Pkinase"/>
    <property type="match status" value="1"/>
</dbReference>
<evidence type="ECO:0000313" key="6">
    <source>
        <dbReference type="Proteomes" id="UP000612055"/>
    </source>
</evidence>
<dbReference type="PROSITE" id="PS50011">
    <property type="entry name" value="PROTEIN_KINASE_DOM"/>
    <property type="match status" value="1"/>
</dbReference>
<feature type="compositionally biased region" description="Low complexity" evidence="3">
    <location>
        <begin position="608"/>
        <end position="617"/>
    </location>
</feature>
<dbReference type="OrthoDB" id="547430at2759"/>